<comment type="caution">
    <text evidence="1">The sequence shown here is derived from an EMBL/GenBank/DDBJ whole genome shotgun (WGS) entry which is preliminary data.</text>
</comment>
<dbReference type="Proteomes" id="UP000625574">
    <property type="component" value="Unassembled WGS sequence"/>
</dbReference>
<proteinExistence type="predicted"/>
<dbReference type="RefSeq" id="WP_198736845.1">
    <property type="nucleotide sequence ID" value="NZ_JAEIOT010000015.1"/>
</dbReference>
<evidence type="ECO:0000313" key="2">
    <source>
        <dbReference type="Proteomes" id="UP000625574"/>
    </source>
</evidence>
<evidence type="ECO:0000313" key="1">
    <source>
        <dbReference type="EMBL" id="MBI9001376.1"/>
    </source>
</evidence>
<organism evidence="1 2">
    <name type="scientific">Corynebacterium marambiense</name>
    <dbReference type="NCBI Taxonomy" id="2765364"/>
    <lineage>
        <taxon>Bacteria</taxon>
        <taxon>Bacillati</taxon>
        <taxon>Actinomycetota</taxon>
        <taxon>Actinomycetes</taxon>
        <taxon>Mycobacteriales</taxon>
        <taxon>Corynebacteriaceae</taxon>
        <taxon>Corynebacterium</taxon>
    </lineage>
</organism>
<gene>
    <name evidence="1" type="ORF">JDV76_10435</name>
</gene>
<evidence type="ECO:0008006" key="3">
    <source>
        <dbReference type="Google" id="ProtNLM"/>
    </source>
</evidence>
<keyword evidence="2" id="KW-1185">Reference proteome</keyword>
<sequence length="411" mass="47548">MTDQPPMTPYGSARDLPSVMELEQQIQASRLLGFLLPRNQRKEIKRLHDEQRRITDTVDAFYALLGPRNWVFTGDLQLDDIQAAIATADPNEAEQRLVEYYQSDDRILFPLRQLNRFAEMRPRMPLLQKALIDYEAGRYYSTVLVLLSVMDGFVNELNTAHRKGLHARAPEDMVAWDSVVGHHLGLGHAHQSFIKSYFKTDTSETTELARNGIMHRTLVNYDNVIVATKAWNRLFAIADWADSRKIQAVPVERPSTFREVLSRCHEMRVNKIRLEQWKPHVHDKSSFAEDPSEVVTICTDFLERWRKCQWGPLGQHFIQFGSTQRPLGELAEEAKDLYRQFTLEEWDILRVRHVGAAVAHADVKVTVNSEPHQADLRWVRIDETGEVVMEWKPGRWSLSPYGPTIFLKPEP</sequence>
<protein>
    <recommendedName>
        <fullName evidence="3">DUF2397 domain-containing protein</fullName>
    </recommendedName>
</protein>
<accession>A0ABS0VX64</accession>
<dbReference type="EMBL" id="JAEIOT010000015">
    <property type="protein sequence ID" value="MBI9001376.1"/>
    <property type="molecule type" value="Genomic_DNA"/>
</dbReference>
<name>A0ABS0VX64_9CORY</name>
<reference evidence="1 2" key="1">
    <citation type="submission" date="2020-12" db="EMBL/GenBank/DDBJ databases">
        <title>Genome public.</title>
        <authorList>
            <person name="Sun Q."/>
        </authorList>
    </citation>
    <scope>NUCLEOTIDE SEQUENCE [LARGE SCALE GENOMIC DNA]</scope>
    <source>
        <strain evidence="1 2">CCM 8864</strain>
    </source>
</reference>